<accession>A0A919BPB6</accession>
<name>A0A919BPB6_9GAMM</name>
<dbReference type="Proteomes" id="UP000623842">
    <property type="component" value="Unassembled WGS sequence"/>
</dbReference>
<dbReference type="EMBL" id="BNCK01000010">
    <property type="protein sequence ID" value="GHG04336.1"/>
    <property type="molecule type" value="Genomic_DNA"/>
</dbReference>
<reference evidence="1" key="1">
    <citation type="journal article" date="2014" name="Int. J. Syst. Evol. Microbiol.">
        <title>Complete genome sequence of Corynebacterium casei LMG S-19264T (=DSM 44701T), isolated from a smear-ripened cheese.</title>
        <authorList>
            <consortium name="US DOE Joint Genome Institute (JGI-PGF)"/>
            <person name="Walter F."/>
            <person name="Albersmeier A."/>
            <person name="Kalinowski J."/>
            <person name="Ruckert C."/>
        </authorList>
    </citation>
    <scope>NUCLEOTIDE SEQUENCE</scope>
    <source>
        <strain evidence="1">KCTC 42731</strain>
    </source>
</reference>
<keyword evidence="2" id="KW-1185">Reference proteome</keyword>
<dbReference type="AlphaFoldDB" id="A0A919BPB6"/>
<proteinExistence type="predicted"/>
<protein>
    <submittedName>
        <fullName evidence="1">Uncharacterized protein</fullName>
    </submittedName>
</protein>
<sequence>MANFIKQLIESKPTETAKAPKKDCNYPDNYYGDQLCKKSEEQ</sequence>
<evidence type="ECO:0000313" key="2">
    <source>
        <dbReference type="Proteomes" id="UP000623842"/>
    </source>
</evidence>
<gene>
    <name evidence="1" type="ORF">GCM10017161_37340</name>
</gene>
<evidence type="ECO:0000313" key="1">
    <source>
        <dbReference type="EMBL" id="GHG04336.1"/>
    </source>
</evidence>
<dbReference type="RefSeq" id="WP_268245335.1">
    <property type="nucleotide sequence ID" value="NZ_BNCK01000010.1"/>
</dbReference>
<reference evidence="1" key="2">
    <citation type="submission" date="2020-09" db="EMBL/GenBank/DDBJ databases">
        <authorList>
            <person name="Sun Q."/>
            <person name="Kim S."/>
        </authorList>
    </citation>
    <scope>NUCLEOTIDE SEQUENCE</scope>
    <source>
        <strain evidence="1">KCTC 42731</strain>
    </source>
</reference>
<comment type="caution">
    <text evidence="1">The sequence shown here is derived from an EMBL/GenBank/DDBJ whole genome shotgun (WGS) entry which is preliminary data.</text>
</comment>
<organism evidence="1 2">
    <name type="scientific">Thalassotalea marina</name>
    <dbReference type="NCBI Taxonomy" id="1673741"/>
    <lineage>
        <taxon>Bacteria</taxon>
        <taxon>Pseudomonadati</taxon>
        <taxon>Pseudomonadota</taxon>
        <taxon>Gammaproteobacteria</taxon>
        <taxon>Alteromonadales</taxon>
        <taxon>Colwelliaceae</taxon>
        <taxon>Thalassotalea</taxon>
    </lineage>
</organism>